<feature type="compositionally biased region" description="Basic and acidic residues" evidence="1">
    <location>
        <begin position="124"/>
        <end position="161"/>
    </location>
</feature>
<feature type="region of interest" description="Disordered" evidence="1">
    <location>
        <begin position="24"/>
        <end position="51"/>
    </location>
</feature>
<proteinExistence type="predicted"/>
<accession>A0AAV8TUI8</accession>
<gene>
    <name evidence="2" type="ORF">K2173_017934</name>
</gene>
<feature type="compositionally biased region" description="Polar residues" evidence="1">
    <location>
        <begin position="80"/>
        <end position="93"/>
    </location>
</feature>
<dbReference type="EMBL" id="JAIWQS010000003">
    <property type="protein sequence ID" value="KAJ8770443.1"/>
    <property type="molecule type" value="Genomic_DNA"/>
</dbReference>
<protein>
    <submittedName>
        <fullName evidence="2">Uncharacterized protein</fullName>
    </submittedName>
</protein>
<feature type="region of interest" description="Disordered" evidence="1">
    <location>
        <begin position="177"/>
        <end position="259"/>
    </location>
</feature>
<feature type="compositionally biased region" description="Acidic residues" evidence="1">
    <location>
        <begin position="101"/>
        <end position="123"/>
    </location>
</feature>
<feature type="compositionally biased region" description="Basic and acidic residues" evidence="1">
    <location>
        <begin position="236"/>
        <end position="259"/>
    </location>
</feature>
<dbReference type="PANTHER" id="PTHR31365:SF4">
    <property type="entry name" value="OS05G0179800 PROTEIN"/>
    <property type="match status" value="1"/>
</dbReference>
<sequence>MVGGSRKDEAVVINNTNVFAALSSLRRKKKKDSGSHMPTVGGKKSKEKEEGVFWAPAPLTVKSWADVDDEDDDDYYATTAPPTSVWGSAQSDPNLGKEAVDESETEEEGLDEVDDDIEEEHEDEYEHKTSERVEAIKKPAEAYVGRKDTERQLSKKELKKKGLEELDAVLAELGYAKREISGDNSHEKDCKAEDNGELQKRESAAGESKCGKKKKKKEKTSKEPKDFQDQPQGFDAGHKVKETAGTEKTEDVSTIDVKERLKKAIATKKKKSSKEMDAAARVAASEAAARAAKLAAAKKKEKSHYNQQPVR</sequence>
<feature type="region of interest" description="Disordered" evidence="1">
    <location>
        <begin position="64"/>
        <end position="161"/>
    </location>
</feature>
<reference evidence="2 3" key="1">
    <citation type="submission" date="2021-09" db="EMBL/GenBank/DDBJ databases">
        <title>Genomic insights and catalytic innovation underlie evolution of tropane alkaloids biosynthesis.</title>
        <authorList>
            <person name="Wang Y.-J."/>
            <person name="Tian T."/>
            <person name="Huang J.-P."/>
            <person name="Huang S.-X."/>
        </authorList>
    </citation>
    <scope>NUCLEOTIDE SEQUENCE [LARGE SCALE GENOMIC DNA]</scope>
    <source>
        <strain evidence="2">KIB-2018</strain>
        <tissue evidence="2">Leaf</tissue>
    </source>
</reference>
<evidence type="ECO:0000256" key="1">
    <source>
        <dbReference type="SAM" id="MobiDB-lite"/>
    </source>
</evidence>
<evidence type="ECO:0000313" key="3">
    <source>
        <dbReference type="Proteomes" id="UP001159364"/>
    </source>
</evidence>
<comment type="caution">
    <text evidence="2">The sequence shown here is derived from an EMBL/GenBank/DDBJ whole genome shotgun (WGS) entry which is preliminary data.</text>
</comment>
<feature type="region of interest" description="Disordered" evidence="1">
    <location>
        <begin position="292"/>
        <end position="311"/>
    </location>
</feature>
<feature type="compositionally biased region" description="Acidic residues" evidence="1">
    <location>
        <begin position="66"/>
        <end position="75"/>
    </location>
</feature>
<dbReference type="PANTHER" id="PTHR31365">
    <property type="entry name" value="EXPRESSED PROTEIN"/>
    <property type="match status" value="1"/>
</dbReference>
<keyword evidence="3" id="KW-1185">Reference proteome</keyword>
<organism evidence="2 3">
    <name type="scientific">Erythroxylum novogranatense</name>
    <dbReference type="NCBI Taxonomy" id="1862640"/>
    <lineage>
        <taxon>Eukaryota</taxon>
        <taxon>Viridiplantae</taxon>
        <taxon>Streptophyta</taxon>
        <taxon>Embryophyta</taxon>
        <taxon>Tracheophyta</taxon>
        <taxon>Spermatophyta</taxon>
        <taxon>Magnoliopsida</taxon>
        <taxon>eudicotyledons</taxon>
        <taxon>Gunneridae</taxon>
        <taxon>Pentapetalae</taxon>
        <taxon>rosids</taxon>
        <taxon>fabids</taxon>
        <taxon>Malpighiales</taxon>
        <taxon>Erythroxylaceae</taxon>
        <taxon>Erythroxylum</taxon>
    </lineage>
</organism>
<dbReference type="Proteomes" id="UP001159364">
    <property type="component" value="Linkage Group LG03"/>
</dbReference>
<feature type="compositionally biased region" description="Basic and acidic residues" evidence="1">
    <location>
        <begin position="177"/>
        <end position="204"/>
    </location>
</feature>
<dbReference type="AlphaFoldDB" id="A0AAV8TUI8"/>
<evidence type="ECO:0000313" key="2">
    <source>
        <dbReference type="EMBL" id="KAJ8770443.1"/>
    </source>
</evidence>
<name>A0AAV8TUI8_9ROSI</name>